<evidence type="ECO:0000256" key="1">
    <source>
        <dbReference type="ARBA" id="ARBA00023239"/>
    </source>
</evidence>
<evidence type="ECO:0000313" key="3">
    <source>
        <dbReference type="EMBL" id="EGQ26473.1"/>
    </source>
</evidence>
<accession>F9DRS0</accession>
<dbReference type="eggNOG" id="COG2721">
    <property type="taxonomic scope" value="Bacteria"/>
</dbReference>
<dbReference type="SMART" id="SM00858">
    <property type="entry name" value="SAF"/>
    <property type="match status" value="1"/>
</dbReference>
<evidence type="ECO:0000259" key="2">
    <source>
        <dbReference type="SMART" id="SM00858"/>
    </source>
</evidence>
<dbReference type="EC" id="4.2.1.7" evidence="3"/>
<dbReference type="GO" id="GO:0019698">
    <property type="term" value="P:D-galacturonate catabolic process"/>
    <property type="evidence" value="ECO:0007669"/>
    <property type="project" value="TreeGrafter"/>
</dbReference>
<organism evidence="3 4">
    <name type="scientific">Sporosarcina newyorkensis 2681</name>
    <dbReference type="NCBI Taxonomy" id="1027292"/>
    <lineage>
        <taxon>Bacteria</taxon>
        <taxon>Bacillati</taxon>
        <taxon>Bacillota</taxon>
        <taxon>Bacilli</taxon>
        <taxon>Bacillales</taxon>
        <taxon>Caryophanaceae</taxon>
        <taxon>Sporosarcina</taxon>
    </lineage>
</organism>
<dbReference type="PANTHER" id="PTHR30536">
    <property type="entry name" value="ALTRONATE/GALACTARATE DEHYDRATASE"/>
    <property type="match status" value="1"/>
</dbReference>
<dbReference type="InterPro" id="IPR044144">
    <property type="entry name" value="SAF_UxaA/GarD"/>
</dbReference>
<dbReference type="Proteomes" id="UP000005316">
    <property type="component" value="Unassembled WGS sequence"/>
</dbReference>
<dbReference type="CDD" id="cd11613">
    <property type="entry name" value="SAF_AH_GD"/>
    <property type="match status" value="1"/>
</dbReference>
<feature type="domain" description="SAF" evidence="2">
    <location>
        <begin position="18"/>
        <end position="89"/>
    </location>
</feature>
<protein>
    <submittedName>
        <fullName evidence="3">Mannonate dehydratase</fullName>
        <ecNumber evidence="3">4.2.1.7</ecNumber>
    </submittedName>
</protein>
<reference evidence="3 4" key="1">
    <citation type="submission" date="2011-04" db="EMBL/GenBank/DDBJ databases">
        <authorList>
            <person name="Muzny D."/>
            <person name="Qin X."/>
            <person name="Deng J."/>
            <person name="Jiang H."/>
            <person name="Liu Y."/>
            <person name="Qu J."/>
            <person name="Song X.-Z."/>
            <person name="Zhang L."/>
            <person name="Thornton R."/>
            <person name="Coyle M."/>
            <person name="Francisco L."/>
            <person name="Jackson L."/>
            <person name="Javaid M."/>
            <person name="Korchina V."/>
            <person name="Kovar C."/>
            <person name="Mata R."/>
            <person name="Mathew T."/>
            <person name="Ngo R."/>
            <person name="Nguyen L."/>
            <person name="Nguyen N."/>
            <person name="Okwuonu G."/>
            <person name="Ongeri F."/>
            <person name="Pham C."/>
            <person name="Simmons D."/>
            <person name="Wilczek-Boney K."/>
            <person name="Hale W."/>
            <person name="Jakkamsetti A."/>
            <person name="Pham P."/>
            <person name="Ruth R."/>
            <person name="San Lucas F."/>
            <person name="Warren J."/>
            <person name="Zhang J."/>
            <person name="Zhao Z."/>
            <person name="Zhou C."/>
            <person name="Zhu D."/>
            <person name="Lee S."/>
            <person name="Bess C."/>
            <person name="Blankenburg K."/>
            <person name="Forbes L."/>
            <person name="Fu Q."/>
            <person name="Gubbala S."/>
            <person name="Hirani K."/>
            <person name="Jayaseelan J.C."/>
            <person name="Lara F."/>
            <person name="Munidasa M."/>
            <person name="Palculict T."/>
            <person name="Patil S."/>
            <person name="Pu L.-L."/>
            <person name="Saada N."/>
            <person name="Tang L."/>
            <person name="Weissenberger G."/>
            <person name="Zhu Y."/>
            <person name="Hemphill L."/>
            <person name="Shang Y."/>
            <person name="Youmans B."/>
            <person name="Ayvaz T."/>
            <person name="Ross M."/>
            <person name="Santibanez J."/>
            <person name="Aqrawi P."/>
            <person name="Gross S."/>
            <person name="Joshi V."/>
            <person name="Fowler G."/>
            <person name="Nazareth L."/>
            <person name="Reid J."/>
            <person name="Worley K."/>
            <person name="Petrosino J."/>
            <person name="Highlander S."/>
            <person name="Gibbs R."/>
        </authorList>
    </citation>
    <scope>NUCLEOTIDE SEQUENCE [LARGE SCALE GENOMIC DNA]</scope>
    <source>
        <strain evidence="3 4">2681</strain>
    </source>
</reference>
<dbReference type="AlphaFoldDB" id="F9DRS0"/>
<sequence length="126" mass="14262">MVFQLTVPQSVIQIHPLDNVWIALNDLEKEEKLHLDGRSIVVPQPIKRGHKIAIQSIRAGENIIKYGFPIGRATADINVGEFIHSHNLKTNLDGELDYTYAPVLKEKLPMQKILQHFSAINVKMAM</sequence>
<dbReference type="EMBL" id="AFPZ01000041">
    <property type="protein sequence ID" value="EGQ26473.1"/>
    <property type="molecule type" value="Genomic_DNA"/>
</dbReference>
<dbReference type="PANTHER" id="PTHR30536:SF5">
    <property type="entry name" value="ALTRONATE DEHYDRATASE"/>
    <property type="match status" value="1"/>
</dbReference>
<name>F9DRS0_9BACL</name>
<dbReference type="HOGENOM" id="CLU_1980186_0_0_9"/>
<keyword evidence="1 3" id="KW-0456">Lyase</keyword>
<dbReference type="GO" id="GO:0008789">
    <property type="term" value="F:altronate dehydratase activity"/>
    <property type="evidence" value="ECO:0007669"/>
    <property type="project" value="UniProtKB-EC"/>
</dbReference>
<proteinExistence type="predicted"/>
<evidence type="ECO:0000313" key="4">
    <source>
        <dbReference type="Proteomes" id="UP000005316"/>
    </source>
</evidence>
<dbReference type="InterPro" id="IPR052172">
    <property type="entry name" value="UxaA_altronate/galactarate_dh"/>
</dbReference>
<dbReference type="InterPro" id="IPR013974">
    <property type="entry name" value="SAF"/>
</dbReference>
<dbReference type="Gene3D" id="2.30.130.110">
    <property type="match status" value="1"/>
</dbReference>
<gene>
    <name evidence="3" type="ORF">HMPREF9372_1500</name>
</gene>
<dbReference type="Pfam" id="PF08666">
    <property type="entry name" value="SAF"/>
    <property type="match status" value="1"/>
</dbReference>
<comment type="caution">
    <text evidence="3">The sequence shown here is derived from an EMBL/GenBank/DDBJ whole genome shotgun (WGS) entry which is preliminary data.</text>
</comment>